<dbReference type="GO" id="GO:0019264">
    <property type="term" value="P:glycine biosynthetic process from serine"/>
    <property type="evidence" value="ECO:0007669"/>
    <property type="project" value="TreeGrafter"/>
</dbReference>
<evidence type="ECO:0000256" key="2">
    <source>
        <dbReference type="ARBA" id="ARBA00022898"/>
    </source>
</evidence>
<dbReference type="InterPro" id="IPR015424">
    <property type="entry name" value="PyrdxlP-dep_Trfase"/>
</dbReference>
<comment type="caution">
    <text evidence="4">The sequence shown here is derived from an EMBL/GenBank/DDBJ whole genome shotgun (WGS) entry which is preliminary data.</text>
</comment>
<evidence type="ECO:0000313" key="5">
    <source>
        <dbReference type="Proteomes" id="UP000257323"/>
    </source>
</evidence>
<keyword evidence="4" id="KW-0489">Methyltransferase</keyword>
<gene>
    <name evidence="4" type="ORF">OP8BY_1878</name>
</gene>
<accession>A0A3E2BNI3</accession>
<keyword evidence="4" id="KW-0808">Transferase</keyword>
<sequence>MTEFADKISAWCDRIEKNNIWRQKKCFNLIPSENTPSLLVKLAEIADPSGRYAEHRTMKGQEVYFYQGTDFIRDVELEARKELSRYFGCTDVELRPVSGQMANEVVFKGLVKFVNRKRAAGQPFRRLRLVMNNDLNKGGHLSSQPMGALFNLVEEDPASGKENVVNIPVRRDNPYRADLDRLAELLKKHRPELVVFGKSMFIYREPVSFVYDLVKDWPDRPVLMYDMAHVLGLYGAFQAPFAEGADLVTGSTHKTFFGTQRGLVAGNFSADSPFKQLWTDIQGRAFPGSTSNHHLGTLLGLLLSAIEMNEFKEEYQAQVCRNARAFARYLKAAGIPVEGEEADGFTETHQVLIRVKQFGNGQEIARRLEDNNLLTNYQALPDDATFLDSSGIRMGVQEMTRFGMKEKDFEVLAGLIAEVIIRNKKVGEEVSRYRRNFLEMRYCLPEKQALELAGRLLLSLLPSPALAAGLAENMARRARELSA</sequence>
<evidence type="ECO:0000259" key="3">
    <source>
        <dbReference type="Pfam" id="PF00464"/>
    </source>
</evidence>
<dbReference type="PANTHER" id="PTHR11680">
    <property type="entry name" value="SERINE HYDROXYMETHYLTRANSFERASE"/>
    <property type="match status" value="1"/>
</dbReference>
<dbReference type="AlphaFoldDB" id="A0A3E2BNI3"/>
<dbReference type="InterPro" id="IPR015421">
    <property type="entry name" value="PyrdxlP-dep_Trfase_major"/>
</dbReference>
<keyword evidence="2" id="KW-0663">Pyridoxal phosphate</keyword>
<dbReference type="Gene3D" id="3.40.640.10">
    <property type="entry name" value="Type I PLP-dependent aspartate aminotransferase-like (Major domain)"/>
    <property type="match status" value="1"/>
</dbReference>
<comment type="cofactor">
    <cofactor evidence="1">
        <name>pyridoxal 5'-phosphate</name>
        <dbReference type="ChEBI" id="CHEBI:597326"/>
    </cofactor>
</comment>
<dbReference type="GO" id="GO:0005737">
    <property type="term" value="C:cytoplasm"/>
    <property type="evidence" value="ECO:0007669"/>
    <property type="project" value="TreeGrafter"/>
</dbReference>
<dbReference type="InterPro" id="IPR039429">
    <property type="entry name" value="SHMT-like_dom"/>
</dbReference>
<feature type="domain" description="Serine hydroxymethyltransferase-like" evidence="3">
    <location>
        <begin position="15"/>
        <end position="415"/>
    </location>
</feature>
<proteinExistence type="predicted"/>
<dbReference type="GO" id="GO:0008168">
    <property type="term" value="F:methyltransferase activity"/>
    <property type="evidence" value="ECO:0007669"/>
    <property type="project" value="UniProtKB-KW"/>
</dbReference>
<dbReference type="InterPro" id="IPR049943">
    <property type="entry name" value="Ser_HO-MeTrfase-like"/>
</dbReference>
<protein>
    <submittedName>
        <fullName evidence="4">Serine hydroxymethyltransferase</fullName>
    </submittedName>
</protein>
<dbReference type="GO" id="GO:0032259">
    <property type="term" value="P:methylation"/>
    <property type="evidence" value="ECO:0007669"/>
    <property type="project" value="UniProtKB-KW"/>
</dbReference>
<organism evidence="4 5">
    <name type="scientific">Candidatus Saccharicenans subterraneus</name>
    <dbReference type="NCBI Taxonomy" id="2508984"/>
    <lineage>
        <taxon>Bacteria</taxon>
        <taxon>Candidatus Aminicenantota</taxon>
        <taxon>Candidatus Aminicenantia</taxon>
        <taxon>Candidatus Aminicenantales</taxon>
        <taxon>Candidatus Saccharicenantaceae</taxon>
        <taxon>Candidatus Saccharicenans</taxon>
    </lineage>
</organism>
<dbReference type="GO" id="GO:0004372">
    <property type="term" value="F:glycine hydroxymethyltransferase activity"/>
    <property type="evidence" value="ECO:0007669"/>
    <property type="project" value="TreeGrafter"/>
</dbReference>
<name>A0A3E2BNI3_9BACT</name>
<evidence type="ECO:0000256" key="1">
    <source>
        <dbReference type="ARBA" id="ARBA00001933"/>
    </source>
</evidence>
<dbReference type="PANTHER" id="PTHR11680:SF35">
    <property type="entry name" value="SERINE HYDROXYMETHYLTRANSFERASE 1"/>
    <property type="match status" value="1"/>
</dbReference>
<dbReference type="InterPro" id="IPR015422">
    <property type="entry name" value="PyrdxlP-dep_Trfase_small"/>
</dbReference>
<dbReference type="Gene3D" id="3.90.1150.10">
    <property type="entry name" value="Aspartate Aminotransferase, domain 1"/>
    <property type="match status" value="1"/>
</dbReference>
<dbReference type="GO" id="GO:0030170">
    <property type="term" value="F:pyridoxal phosphate binding"/>
    <property type="evidence" value="ECO:0007669"/>
    <property type="project" value="TreeGrafter"/>
</dbReference>
<dbReference type="SUPFAM" id="SSF53383">
    <property type="entry name" value="PLP-dependent transferases"/>
    <property type="match status" value="1"/>
</dbReference>
<evidence type="ECO:0000313" key="4">
    <source>
        <dbReference type="EMBL" id="RFT16274.1"/>
    </source>
</evidence>
<dbReference type="Pfam" id="PF00464">
    <property type="entry name" value="SHMT"/>
    <property type="match status" value="1"/>
</dbReference>
<dbReference type="Proteomes" id="UP000257323">
    <property type="component" value="Unassembled WGS sequence"/>
</dbReference>
<reference evidence="4 5" key="1">
    <citation type="submission" date="2018-08" db="EMBL/GenBank/DDBJ databases">
        <title>Genome analysis of the thermophilic bacterium of the candidate phylum Aminicenantes from deep subsurface aquifer revealed its physiology and ecological role.</title>
        <authorList>
            <person name="Kadnikov V.V."/>
            <person name="Mardanov A.V."/>
            <person name="Beletsky A.V."/>
            <person name="Karnachuk O.V."/>
            <person name="Ravin N.V."/>
        </authorList>
    </citation>
    <scope>NUCLEOTIDE SEQUENCE [LARGE SCALE GENOMIC DNA]</scope>
    <source>
        <strain evidence="4">BY38</strain>
    </source>
</reference>
<dbReference type="EMBL" id="QUAH01000004">
    <property type="protein sequence ID" value="RFT16274.1"/>
    <property type="molecule type" value="Genomic_DNA"/>
</dbReference>
<dbReference type="GO" id="GO:0046653">
    <property type="term" value="P:tetrahydrofolate metabolic process"/>
    <property type="evidence" value="ECO:0007669"/>
    <property type="project" value="TreeGrafter"/>
</dbReference>